<feature type="region of interest" description="Disordered" evidence="1">
    <location>
        <begin position="242"/>
        <end position="298"/>
    </location>
</feature>
<dbReference type="EMBL" id="PDEP01000001">
    <property type="protein sequence ID" value="PEN09333.1"/>
    <property type="molecule type" value="Genomic_DNA"/>
</dbReference>
<protein>
    <submittedName>
        <fullName evidence="3">Uncharacterized protein</fullName>
    </submittedName>
</protein>
<accession>A0A2H3NQ16</accession>
<dbReference type="OrthoDB" id="1493241at2"/>
<sequence>MTTRLLAGCLLLLGTIALAPEASDAQVPDTTHTDSTSAQQGTMDLVGWPERDQVEAWADDLDDRWLPQFDRIQVDYAYTARDSVTDWQFTLAWSPGAWVHTGADGIQPLNEVDGPGRLEQLYVVANAVVEDSTRATALFAFDQMNVGPRPDSVELTWRDVPHEELFLELDAEAARALLAQNPTFEIVEVERVQALPPDRRSVASGERETREERRAPRTNEPRTRRSNTVFVIRTGYIFGRTWPRTVARPPSAEPATPADESTRGGRGSTTTADGDESDDDRPRRDDDDDDDDAPSLGPAAMGAAAVVGIAAVAGGSIGLSGSGDTPLGLSAGWTRPRGGVWLEAAINGAVLTDDSGQRFAAQLRGFTDIGGREVQPALGLGLRYEQEEGDLVSNAIVAPGFVWNRDPVAVSVSYDLVNTTPQFGLVFNLRSDAW</sequence>
<dbReference type="Proteomes" id="UP000221024">
    <property type="component" value="Unassembled WGS sequence"/>
</dbReference>
<evidence type="ECO:0000313" key="4">
    <source>
        <dbReference type="Proteomes" id="UP000221024"/>
    </source>
</evidence>
<proteinExistence type="predicted"/>
<comment type="caution">
    <text evidence="3">The sequence shown here is derived from an EMBL/GenBank/DDBJ whole genome shotgun (WGS) entry which is preliminary data.</text>
</comment>
<reference evidence="3 4" key="1">
    <citation type="submission" date="2017-10" db="EMBL/GenBank/DDBJ databases">
        <title>Draft genome of Longimonas halophila.</title>
        <authorList>
            <person name="Goh K.M."/>
            <person name="Shamsir M.S."/>
            <person name="Lim S.W."/>
        </authorList>
    </citation>
    <scope>NUCLEOTIDE SEQUENCE [LARGE SCALE GENOMIC DNA]</scope>
    <source>
        <strain evidence="3 4">KCTC 42399</strain>
    </source>
</reference>
<evidence type="ECO:0000313" key="3">
    <source>
        <dbReference type="EMBL" id="PEN09333.1"/>
    </source>
</evidence>
<feature type="compositionally biased region" description="Polar residues" evidence="1">
    <location>
        <begin position="28"/>
        <end position="42"/>
    </location>
</feature>
<dbReference type="RefSeq" id="WP_098060732.1">
    <property type="nucleotide sequence ID" value="NZ_PDEP01000001.1"/>
</dbReference>
<keyword evidence="4" id="KW-1185">Reference proteome</keyword>
<name>A0A2H3NQ16_9BACT</name>
<evidence type="ECO:0000256" key="2">
    <source>
        <dbReference type="SAM" id="SignalP"/>
    </source>
</evidence>
<feature type="signal peptide" evidence="2">
    <location>
        <begin position="1"/>
        <end position="19"/>
    </location>
</feature>
<keyword evidence="2" id="KW-0732">Signal</keyword>
<feature type="region of interest" description="Disordered" evidence="1">
    <location>
        <begin position="23"/>
        <end position="43"/>
    </location>
</feature>
<organism evidence="3 4">
    <name type="scientific">Longimonas halophila</name>
    <dbReference type="NCBI Taxonomy" id="1469170"/>
    <lineage>
        <taxon>Bacteria</taxon>
        <taxon>Pseudomonadati</taxon>
        <taxon>Rhodothermota</taxon>
        <taxon>Rhodothermia</taxon>
        <taxon>Rhodothermales</taxon>
        <taxon>Salisaetaceae</taxon>
        <taxon>Longimonas</taxon>
    </lineage>
</organism>
<evidence type="ECO:0000256" key="1">
    <source>
        <dbReference type="SAM" id="MobiDB-lite"/>
    </source>
</evidence>
<feature type="chain" id="PRO_5013716010" evidence="2">
    <location>
        <begin position="20"/>
        <end position="434"/>
    </location>
</feature>
<feature type="compositionally biased region" description="Basic and acidic residues" evidence="1">
    <location>
        <begin position="197"/>
        <end position="223"/>
    </location>
</feature>
<dbReference type="AlphaFoldDB" id="A0A2H3NQ16"/>
<feature type="region of interest" description="Disordered" evidence="1">
    <location>
        <begin position="197"/>
        <end position="226"/>
    </location>
</feature>
<gene>
    <name evidence="3" type="ORF">CRI93_00975</name>
</gene>